<feature type="active site" description="Nucleophile" evidence="10">
    <location>
        <position position="8"/>
    </location>
</feature>
<dbReference type="NCBIfam" id="NF003937">
    <property type="entry name" value="PRK05446.1"/>
    <property type="match status" value="1"/>
</dbReference>
<evidence type="ECO:0000256" key="10">
    <source>
        <dbReference type="HAMAP-Rule" id="MF_01022"/>
    </source>
</evidence>
<dbReference type="InterPro" id="IPR020568">
    <property type="entry name" value="Ribosomal_Su5_D2-typ_SF"/>
</dbReference>
<dbReference type="GO" id="GO:0004401">
    <property type="term" value="F:histidinol-phosphatase activity"/>
    <property type="evidence" value="ECO:0007669"/>
    <property type="project" value="UniProtKB-EC"/>
</dbReference>
<dbReference type="InterPro" id="IPR023214">
    <property type="entry name" value="HAD_sf"/>
</dbReference>
<proteinExistence type="inferred from homology"/>
<comment type="caution">
    <text evidence="11">The sequence shown here is derived from an EMBL/GenBank/DDBJ whole genome shotgun (WGS) entry which is preliminary data.</text>
</comment>
<feature type="binding site" evidence="10">
    <location>
        <position position="101"/>
    </location>
    <ligand>
        <name>Zn(2+)</name>
        <dbReference type="ChEBI" id="CHEBI:29105"/>
    </ligand>
</feature>
<comment type="similarity">
    <text evidence="10">In the N-terminal section; belongs to the histidinol-phosphatase family.</text>
</comment>
<evidence type="ECO:0000256" key="8">
    <source>
        <dbReference type="ARBA" id="ARBA00023239"/>
    </source>
</evidence>
<dbReference type="Proteomes" id="UP000731465">
    <property type="component" value="Unassembled WGS sequence"/>
</dbReference>
<evidence type="ECO:0000256" key="6">
    <source>
        <dbReference type="ARBA" id="ARBA00022842"/>
    </source>
</evidence>
<keyword evidence="6 10" id="KW-0460">Magnesium</keyword>
<dbReference type="HAMAP" id="MF_00076">
    <property type="entry name" value="HisB"/>
    <property type="match status" value="1"/>
</dbReference>
<dbReference type="EC" id="4.2.1.19" evidence="10"/>
<dbReference type="EC" id="3.1.3.15" evidence="10"/>
<feature type="binding site" evidence="10">
    <location>
        <position position="8"/>
    </location>
    <ligand>
        <name>Mg(2+)</name>
        <dbReference type="ChEBI" id="CHEBI:18420"/>
    </ligand>
</feature>
<dbReference type="SUPFAM" id="SSF56784">
    <property type="entry name" value="HAD-like"/>
    <property type="match status" value="1"/>
</dbReference>
<comment type="pathway">
    <text evidence="1 10">Amino-acid biosynthesis; L-histidine biosynthesis; L-histidine from 5-phospho-alpha-D-ribose 1-diphosphate: step 6/9.</text>
</comment>
<dbReference type="GO" id="GO:0004424">
    <property type="term" value="F:imidazoleglycerol-phosphate dehydratase activity"/>
    <property type="evidence" value="ECO:0007669"/>
    <property type="project" value="UniProtKB-EC"/>
</dbReference>
<dbReference type="HAMAP" id="MF_01022">
    <property type="entry name" value="Bifunc_HisB"/>
    <property type="match status" value="1"/>
</dbReference>
<dbReference type="InterPro" id="IPR020565">
    <property type="entry name" value="ImidazoleglycerP_deHydtase_CS"/>
</dbReference>
<dbReference type="SUPFAM" id="SSF54211">
    <property type="entry name" value="Ribosomal protein S5 domain 2-like"/>
    <property type="match status" value="2"/>
</dbReference>
<dbReference type="PANTHER" id="PTHR23133">
    <property type="entry name" value="IMIDAZOLEGLYCEROL-PHOSPHATE DEHYDRATASE HIS7"/>
    <property type="match status" value="1"/>
</dbReference>
<feature type="region of interest" description="Histidinol-phosphatase" evidence="10">
    <location>
        <begin position="1"/>
        <end position="223"/>
    </location>
</feature>
<dbReference type="PANTHER" id="PTHR23133:SF2">
    <property type="entry name" value="IMIDAZOLEGLYCEROL-PHOSPHATE DEHYDRATASE"/>
    <property type="match status" value="1"/>
</dbReference>
<dbReference type="CDD" id="cd07914">
    <property type="entry name" value="IGPD"/>
    <property type="match status" value="1"/>
</dbReference>
<evidence type="ECO:0000256" key="5">
    <source>
        <dbReference type="ARBA" id="ARBA00022801"/>
    </source>
</evidence>
<evidence type="ECO:0000256" key="7">
    <source>
        <dbReference type="ARBA" id="ARBA00023102"/>
    </source>
</evidence>
<sequence>MKKYLFIDRDGTLIKEPHDYQVDDLSKVVFEKNVIPALLKLKEAGYTFVMVSNQDGLGTESFPLETFTPAHELVLNTLSSQGIDFEQVLICPHKPEDKCSCRKPNIGMVLPYLADTSWDRENSYFIGDRDTDVQMGLNMGIKSLKLNAPKEKCVFCAKDNSNKPLTYDELKKLGESGSALTLDSFVVTTLNSNNLVNEDNCPALNDSMILDWDSIARMLCQRQRVATVERNTKETQIKVSVNLDKSGCSHFDTGMGFFDHMLDQIATHAGISLDVRVKGDLFVDEHHSIEDTGIALGETLVKALGDKRGIKRFGFVLPMDEVYAKIFSESLDDDGVTVALDISGRPYFKYDFEKALTKDSVGTMPTQMVSHFFGSLSTAMGLTLHMYVSDGNCHHQVEALFKAFGRALRIALSRSGNDLPSSKGKL</sequence>
<evidence type="ECO:0000313" key="12">
    <source>
        <dbReference type="Proteomes" id="UP000731465"/>
    </source>
</evidence>
<dbReference type="NCBIfam" id="TIGR01656">
    <property type="entry name" value="Histidinol-ppas"/>
    <property type="match status" value="1"/>
</dbReference>
<comment type="cofactor">
    <cofactor evidence="10">
        <name>Mg(2+)</name>
        <dbReference type="ChEBI" id="CHEBI:18420"/>
    </cofactor>
</comment>
<keyword evidence="8 10" id="KW-0456">Lyase</keyword>
<keyword evidence="4 10" id="KW-0479">Metal-binding</keyword>
<evidence type="ECO:0000256" key="9">
    <source>
        <dbReference type="ARBA" id="ARBA00023268"/>
    </source>
</evidence>
<dbReference type="Gene3D" id="3.30.230.40">
    <property type="entry name" value="Imidazole glycerol phosphate dehydratase, domain 1"/>
    <property type="match status" value="2"/>
</dbReference>
<keyword evidence="9 10" id="KW-0511">Multifunctional enzyme</keyword>
<keyword evidence="5 10" id="KW-0378">Hydrolase</keyword>
<dbReference type="NCBIfam" id="TIGR01662">
    <property type="entry name" value="HAD-SF-IIIA"/>
    <property type="match status" value="1"/>
</dbReference>
<dbReference type="InterPro" id="IPR000807">
    <property type="entry name" value="ImidazoleglycerolP_deHydtase"/>
</dbReference>
<dbReference type="Pfam" id="PF13242">
    <property type="entry name" value="Hydrolase_like"/>
    <property type="match status" value="1"/>
</dbReference>
<gene>
    <name evidence="10 11" type="primary">hisB</name>
    <name evidence="11" type="ORF">J5V48_07295</name>
</gene>
<feature type="region of interest" description="Imidazoleglycerol-phosphate dehydratase" evidence="10">
    <location>
        <begin position="224"/>
        <end position="426"/>
    </location>
</feature>
<feature type="binding site" evidence="10">
    <location>
        <position position="91"/>
    </location>
    <ligand>
        <name>Zn(2+)</name>
        <dbReference type="ChEBI" id="CHEBI:29105"/>
    </ligand>
</feature>
<dbReference type="RefSeq" id="WP_219937917.1">
    <property type="nucleotide sequence ID" value="NZ_JAGFNY010000026.1"/>
</dbReference>
<feature type="binding site" evidence="10">
    <location>
        <position position="93"/>
    </location>
    <ligand>
        <name>Zn(2+)</name>
        <dbReference type="ChEBI" id="CHEBI:29105"/>
    </ligand>
</feature>
<dbReference type="InterPro" id="IPR006549">
    <property type="entry name" value="HAD-SF_hydro_IIIA"/>
</dbReference>
<keyword evidence="3 10" id="KW-0028">Amino-acid biosynthesis</keyword>
<evidence type="ECO:0000256" key="1">
    <source>
        <dbReference type="ARBA" id="ARBA00005047"/>
    </source>
</evidence>
<keyword evidence="12" id="KW-1185">Reference proteome</keyword>
<keyword evidence="10" id="KW-0862">Zinc</keyword>
<feature type="binding site" evidence="10">
    <location>
        <position position="99"/>
    </location>
    <ligand>
        <name>Zn(2+)</name>
        <dbReference type="ChEBI" id="CHEBI:29105"/>
    </ligand>
</feature>
<evidence type="ECO:0000256" key="4">
    <source>
        <dbReference type="ARBA" id="ARBA00022723"/>
    </source>
</evidence>
<dbReference type="CDD" id="cd07503">
    <property type="entry name" value="HAD_HisB-N"/>
    <property type="match status" value="1"/>
</dbReference>
<dbReference type="PROSITE" id="PS00954">
    <property type="entry name" value="IGP_DEHYDRATASE_1"/>
    <property type="match status" value="1"/>
</dbReference>
<comment type="subcellular location">
    <subcellularLocation>
        <location evidence="10">Cytoplasm</location>
    </subcellularLocation>
</comment>
<dbReference type="NCBIfam" id="TIGR01261">
    <property type="entry name" value="hisB_Nterm"/>
    <property type="match status" value="1"/>
</dbReference>
<name>A0ABS7DHB8_9GAMM</name>
<comment type="catalytic activity">
    <reaction evidence="10">
        <text>D-erythro-1-(imidazol-4-yl)glycerol 3-phosphate = 3-(imidazol-4-yl)-2-oxopropyl phosphate + H2O</text>
        <dbReference type="Rhea" id="RHEA:11040"/>
        <dbReference type="ChEBI" id="CHEBI:15377"/>
        <dbReference type="ChEBI" id="CHEBI:57766"/>
        <dbReference type="ChEBI" id="CHEBI:58278"/>
        <dbReference type="EC" id="4.2.1.19"/>
    </reaction>
</comment>
<comment type="similarity">
    <text evidence="10">In the C-terminal section; belongs to the imidazoleglycerol-phosphate dehydratase family.</text>
</comment>
<dbReference type="Pfam" id="PF00475">
    <property type="entry name" value="IGPD"/>
    <property type="match status" value="1"/>
</dbReference>
<dbReference type="InterPro" id="IPR020566">
    <property type="entry name" value="His_synth_bifunc_HisB"/>
</dbReference>
<feature type="active site" description="Proton donor" evidence="10">
    <location>
        <position position="10"/>
    </location>
</feature>
<dbReference type="InterPro" id="IPR006543">
    <property type="entry name" value="Histidinol-phos"/>
</dbReference>
<dbReference type="EMBL" id="JAGFNY010000026">
    <property type="protein sequence ID" value="MBW7570694.1"/>
    <property type="molecule type" value="Genomic_DNA"/>
</dbReference>
<protein>
    <recommendedName>
        <fullName evidence="10">Histidine biosynthesis bifunctional protein HisB</fullName>
    </recommendedName>
    <domain>
        <recommendedName>
            <fullName evidence="10">Histidinol-phosphatase</fullName>
            <ecNumber evidence="10">3.1.3.15</ecNumber>
        </recommendedName>
    </domain>
    <domain>
        <recommendedName>
            <fullName evidence="10">Imidazoleglycerol-phosphate dehydratase</fullName>
            <shortName evidence="10">IGPD</shortName>
            <ecNumber evidence="10">4.2.1.19</ecNumber>
        </recommendedName>
    </domain>
</protein>
<accession>A0ABS7DHB8</accession>
<evidence type="ECO:0000256" key="2">
    <source>
        <dbReference type="ARBA" id="ARBA00022490"/>
    </source>
</evidence>
<dbReference type="InterPro" id="IPR036412">
    <property type="entry name" value="HAD-like_sf"/>
</dbReference>
<comment type="pathway">
    <text evidence="10">Amino-acid biosynthesis; L-histidine biosynthesis; L-histidine from 5-phospho-alpha-D-ribose 1-diphosphate: step 8/9.</text>
</comment>
<feature type="binding site" evidence="10">
    <location>
        <position position="128"/>
    </location>
    <ligand>
        <name>Mg(2+)</name>
        <dbReference type="ChEBI" id="CHEBI:18420"/>
    </ligand>
</feature>
<organism evidence="11 12">
    <name type="scientific">Succinivibrio faecicola</name>
    <dbReference type="NCBI Taxonomy" id="2820300"/>
    <lineage>
        <taxon>Bacteria</taxon>
        <taxon>Pseudomonadati</taxon>
        <taxon>Pseudomonadota</taxon>
        <taxon>Gammaproteobacteria</taxon>
        <taxon>Aeromonadales</taxon>
        <taxon>Succinivibrionaceae</taxon>
        <taxon>Succinivibrio</taxon>
    </lineage>
</organism>
<dbReference type="InterPro" id="IPR038494">
    <property type="entry name" value="IGPD_sf"/>
</dbReference>
<dbReference type="InterPro" id="IPR005954">
    <property type="entry name" value="HisB_N"/>
</dbReference>
<feature type="binding site" evidence="10">
    <location>
        <position position="10"/>
    </location>
    <ligand>
        <name>Mg(2+)</name>
        <dbReference type="ChEBI" id="CHEBI:18420"/>
    </ligand>
</feature>
<comment type="cofactor">
    <cofactor evidence="10">
        <name>Zn(2+)</name>
        <dbReference type="ChEBI" id="CHEBI:29105"/>
    </cofactor>
</comment>
<comment type="catalytic activity">
    <reaction evidence="10">
        <text>L-histidinol phosphate + H2O = L-histidinol + phosphate</text>
        <dbReference type="Rhea" id="RHEA:14465"/>
        <dbReference type="ChEBI" id="CHEBI:15377"/>
        <dbReference type="ChEBI" id="CHEBI:43474"/>
        <dbReference type="ChEBI" id="CHEBI:57699"/>
        <dbReference type="ChEBI" id="CHEBI:57980"/>
        <dbReference type="EC" id="3.1.3.15"/>
    </reaction>
</comment>
<dbReference type="Gene3D" id="3.40.50.1000">
    <property type="entry name" value="HAD superfamily/HAD-like"/>
    <property type="match status" value="1"/>
</dbReference>
<keyword evidence="7 10" id="KW-0368">Histidine biosynthesis</keyword>
<reference evidence="11 12" key="1">
    <citation type="submission" date="2021-03" db="EMBL/GenBank/DDBJ databases">
        <title>Succinivibrio sp. nov. isolated from feces of cow.</title>
        <authorList>
            <person name="Choi J.-Y."/>
        </authorList>
    </citation>
    <scope>NUCLEOTIDE SEQUENCE [LARGE SCALE GENOMIC DNA]</scope>
    <source>
        <strain evidence="11 12">AGMB01872</strain>
    </source>
</reference>
<evidence type="ECO:0000256" key="3">
    <source>
        <dbReference type="ARBA" id="ARBA00022605"/>
    </source>
</evidence>
<keyword evidence="2 10" id="KW-0963">Cytoplasm</keyword>
<evidence type="ECO:0000313" key="11">
    <source>
        <dbReference type="EMBL" id="MBW7570694.1"/>
    </source>
</evidence>